<dbReference type="GO" id="GO:0003723">
    <property type="term" value="F:RNA binding"/>
    <property type="evidence" value="ECO:0007669"/>
    <property type="project" value="InterPro"/>
</dbReference>
<keyword evidence="1 4" id="KW-0489">Methyltransferase</keyword>
<dbReference type="Gene3D" id="3.40.1280.10">
    <property type="match status" value="1"/>
</dbReference>
<dbReference type="InterPro" id="IPR013123">
    <property type="entry name" value="SpoU_subst-bd"/>
</dbReference>
<dbReference type="PANTHER" id="PTHR46429:SF1">
    <property type="entry name" value="23S RRNA (GUANOSINE-2'-O-)-METHYLTRANSFERASE RLMB"/>
    <property type="match status" value="1"/>
</dbReference>
<dbReference type="GO" id="GO:0005829">
    <property type="term" value="C:cytosol"/>
    <property type="evidence" value="ECO:0007669"/>
    <property type="project" value="TreeGrafter"/>
</dbReference>
<dbReference type="SMART" id="SM00967">
    <property type="entry name" value="SpoU_sub_bind"/>
    <property type="match status" value="1"/>
</dbReference>
<dbReference type="Proteomes" id="UP000315971">
    <property type="component" value="Unassembled WGS sequence"/>
</dbReference>
<evidence type="ECO:0000313" key="4">
    <source>
        <dbReference type="EMBL" id="SMO48047.1"/>
    </source>
</evidence>
<dbReference type="InterPro" id="IPR029064">
    <property type="entry name" value="Ribosomal_eL30-like_sf"/>
</dbReference>
<dbReference type="Gene3D" id="3.30.1330.30">
    <property type="match status" value="1"/>
</dbReference>
<dbReference type="GO" id="GO:0032259">
    <property type="term" value="P:methylation"/>
    <property type="evidence" value="ECO:0007669"/>
    <property type="project" value="UniProtKB-KW"/>
</dbReference>
<dbReference type="InterPro" id="IPR001537">
    <property type="entry name" value="SpoU_MeTrfase"/>
</dbReference>
<dbReference type="AlphaFoldDB" id="A0A521BLM0"/>
<dbReference type="Pfam" id="PF00588">
    <property type="entry name" value="SpoU_methylase"/>
    <property type="match status" value="1"/>
</dbReference>
<dbReference type="GO" id="GO:0006396">
    <property type="term" value="P:RNA processing"/>
    <property type="evidence" value="ECO:0007669"/>
    <property type="project" value="InterPro"/>
</dbReference>
<organism evidence="4 5">
    <name type="scientific">Solitalea koreensis</name>
    <dbReference type="NCBI Taxonomy" id="543615"/>
    <lineage>
        <taxon>Bacteria</taxon>
        <taxon>Pseudomonadati</taxon>
        <taxon>Bacteroidota</taxon>
        <taxon>Sphingobacteriia</taxon>
        <taxon>Sphingobacteriales</taxon>
        <taxon>Sphingobacteriaceae</taxon>
        <taxon>Solitalea</taxon>
    </lineage>
</organism>
<dbReference type="InterPro" id="IPR029028">
    <property type="entry name" value="Alpha/beta_knot_MTases"/>
</dbReference>
<evidence type="ECO:0000256" key="2">
    <source>
        <dbReference type="ARBA" id="ARBA00022679"/>
    </source>
</evidence>
<dbReference type="RefSeq" id="WP_142601888.1">
    <property type="nucleotide sequence ID" value="NZ_FXSZ01000002.1"/>
</dbReference>
<feature type="domain" description="RNA 2-O ribose methyltransferase substrate binding" evidence="3">
    <location>
        <begin position="14"/>
        <end position="88"/>
    </location>
</feature>
<proteinExistence type="predicted"/>
<evidence type="ECO:0000256" key="1">
    <source>
        <dbReference type="ARBA" id="ARBA00022603"/>
    </source>
</evidence>
<sequence length="252" mass="27731">MRDFGTPKRESNQMVFGIRAVIEAISAGKEIESLFIQKGLGGPLFAELRLVIAEYNLPFQYVPTEKLNRLTPKNHQGVVAFISPITYQNTENLVQDIYERGEVPLLLVLDRITDVRNFGAIVRTAECMGVQAVIVPSRGSAQANPDAVKTSAGALFRVPICREMRLKDTLTFLKDSGLQLVACTEKTDEVLYKADFTVPTAIIMGSEEDGISPEYLKMCDARAKIPMSGEIASLNVSVAAGMILYEAVRQRS</sequence>
<name>A0A521BLM0_9SPHI</name>
<dbReference type="GO" id="GO:0008173">
    <property type="term" value="F:RNA methyltransferase activity"/>
    <property type="evidence" value="ECO:0007669"/>
    <property type="project" value="InterPro"/>
</dbReference>
<dbReference type="NCBIfam" id="TIGR00186">
    <property type="entry name" value="rRNA_methyl_3"/>
    <property type="match status" value="1"/>
</dbReference>
<dbReference type="OrthoDB" id="9794400at2"/>
<dbReference type="SUPFAM" id="SSF55315">
    <property type="entry name" value="L30e-like"/>
    <property type="match status" value="1"/>
</dbReference>
<dbReference type="SUPFAM" id="SSF75217">
    <property type="entry name" value="alpha/beta knot"/>
    <property type="match status" value="1"/>
</dbReference>
<gene>
    <name evidence="4" type="ORF">SAMN06265350_102314</name>
</gene>
<dbReference type="EMBL" id="FXSZ01000002">
    <property type="protein sequence ID" value="SMO48047.1"/>
    <property type="molecule type" value="Genomic_DNA"/>
</dbReference>
<keyword evidence="2 4" id="KW-0808">Transferase</keyword>
<dbReference type="CDD" id="cd18103">
    <property type="entry name" value="SpoU-like_RlmB"/>
    <property type="match status" value="1"/>
</dbReference>
<dbReference type="InterPro" id="IPR029026">
    <property type="entry name" value="tRNA_m1G_MTases_N"/>
</dbReference>
<evidence type="ECO:0000259" key="3">
    <source>
        <dbReference type="SMART" id="SM00967"/>
    </source>
</evidence>
<dbReference type="Pfam" id="PF08032">
    <property type="entry name" value="SpoU_sub_bind"/>
    <property type="match status" value="1"/>
</dbReference>
<keyword evidence="5" id="KW-1185">Reference proteome</keyword>
<evidence type="ECO:0000313" key="5">
    <source>
        <dbReference type="Proteomes" id="UP000315971"/>
    </source>
</evidence>
<protein>
    <submittedName>
        <fullName evidence="4">23S rRNA (Guanosine2251-2'-O)-methyltransferase</fullName>
    </submittedName>
</protein>
<accession>A0A521BLM0</accession>
<dbReference type="PANTHER" id="PTHR46429">
    <property type="entry name" value="23S RRNA (GUANOSINE-2'-O-)-METHYLTRANSFERASE RLMB"/>
    <property type="match status" value="1"/>
</dbReference>
<reference evidence="4 5" key="1">
    <citation type="submission" date="2017-05" db="EMBL/GenBank/DDBJ databases">
        <authorList>
            <person name="Varghese N."/>
            <person name="Submissions S."/>
        </authorList>
    </citation>
    <scope>NUCLEOTIDE SEQUENCE [LARGE SCALE GENOMIC DNA]</scope>
    <source>
        <strain evidence="4 5">DSM 21342</strain>
    </source>
</reference>
<dbReference type="InterPro" id="IPR004441">
    <property type="entry name" value="rRNA_MeTrfase_TrmH"/>
</dbReference>